<name>A0ABP4ASS5_9PSEU</name>
<evidence type="ECO:0008006" key="3">
    <source>
        <dbReference type="Google" id="ProtNLM"/>
    </source>
</evidence>
<dbReference type="Proteomes" id="UP001499967">
    <property type="component" value="Unassembled WGS sequence"/>
</dbReference>
<gene>
    <name evidence="1" type="ORF">GCM10009559_35910</name>
</gene>
<keyword evidence="2" id="KW-1185">Reference proteome</keyword>
<dbReference type="RefSeq" id="WP_343942581.1">
    <property type="nucleotide sequence ID" value="NZ_BAAAHP010000099.1"/>
</dbReference>
<organism evidence="1 2">
    <name type="scientific">Pseudonocardia zijingensis</name>
    <dbReference type="NCBI Taxonomy" id="153376"/>
    <lineage>
        <taxon>Bacteria</taxon>
        <taxon>Bacillati</taxon>
        <taxon>Actinomycetota</taxon>
        <taxon>Actinomycetes</taxon>
        <taxon>Pseudonocardiales</taxon>
        <taxon>Pseudonocardiaceae</taxon>
        <taxon>Pseudonocardia</taxon>
    </lineage>
</organism>
<evidence type="ECO:0000313" key="2">
    <source>
        <dbReference type="Proteomes" id="UP001499967"/>
    </source>
</evidence>
<sequence length="140" mass="15537">MTERYLGVLGVAEALGVGRHAVHKWRSRYPGDSAHPFPDPDVEIDGAPGWLPARLDEIVQWRENLPGRGAGGGRPSAARQAYLSEALTRGLSRDEANRVLTTMVEEFPDMTEAQVSEWLVAKWRGLDEIDEIARRHGRPG</sequence>
<protein>
    <recommendedName>
        <fullName evidence="3">Homeodomain-like domain-containing protein</fullName>
    </recommendedName>
</protein>
<dbReference type="EMBL" id="BAAAHP010000099">
    <property type="protein sequence ID" value="GAA0940739.1"/>
    <property type="molecule type" value="Genomic_DNA"/>
</dbReference>
<proteinExistence type="predicted"/>
<accession>A0ABP4ASS5</accession>
<comment type="caution">
    <text evidence="1">The sequence shown here is derived from an EMBL/GenBank/DDBJ whole genome shotgun (WGS) entry which is preliminary data.</text>
</comment>
<evidence type="ECO:0000313" key="1">
    <source>
        <dbReference type="EMBL" id="GAA0940739.1"/>
    </source>
</evidence>
<reference evidence="2" key="1">
    <citation type="journal article" date="2019" name="Int. J. Syst. Evol. Microbiol.">
        <title>The Global Catalogue of Microorganisms (GCM) 10K type strain sequencing project: providing services to taxonomists for standard genome sequencing and annotation.</title>
        <authorList>
            <consortium name="The Broad Institute Genomics Platform"/>
            <consortium name="The Broad Institute Genome Sequencing Center for Infectious Disease"/>
            <person name="Wu L."/>
            <person name="Ma J."/>
        </authorList>
    </citation>
    <scope>NUCLEOTIDE SEQUENCE [LARGE SCALE GENOMIC DNA]</scope>
    <source>
        <strain evidence="2">JCM 11117</strain>
    </source>
</reference>